<gene>
    <name evidence="2" type="ORF">CM19_00505</name>
</gene>
<dbReference type="InterPro" id="IPR007159">
    <property type="entry name" value="SpoVT-AbrB_dom"/>
</dbReference>
<dbReference type="AlphaFoldDB" id="A0A031LW47"/>
<dbReference type="EMBL" id="JFZT01000012">
    <property type="protein sequence ID" value="EZQ11709.1"/>
    <property type="molecule type" value="Genomic_DNA"/>
</dbReference>
<dbReference type="InterPro" id="IPR037914">
    <property type="entry name" value="SpoVT-AbrB_sf"/>
</dbReference>
<dbReference type="NCBIfam" id="TIGR01439">
    <property type="entry name" value="lp_hng_hel_AbrB"/>
    <property type="match status" value="1"/>
</dbReference>
<comment type="caution">
    <text evidence="2">The sequence shown here is derived from an EMBL/GenBank/DDBJ whole genome shotgun (WGS) entry which is preliminary data.</text>
</comment>
<dbReference type="Proteomes" id="UP000024332">
    <property type="component" value="Unassembled WGS sequence"/>
</dbReference>
<dbReference type="SUPFAM" id="SSF89447">
    <property type="entry name" value="AbrB/MazE/MraZ-like"/>
    <property type="match status" value="1"/>
</dbReference>
<dbReference type="GO" id="GO:0003677">
    <property type="term" value="F:DNA binding"/>
    <property type="evidence" value="ECO:0007669"/>
    <property type="project" value="InterPro"/>
</dbReference>
<sequence length="89" mass="10517">MVFMEYILRVDEKGRIVIPKDVRERLNISNVVKLVVKDNEVFIRPLNKGDLIKKYEGMFKVDLEKAEVDEILKEALDERGKKWLKDILT</sequence>
<dbReference type="Pfam" id="PF04014">
    <property type="entry name" value="MazE_antitoxin"/>
    <property type="match status" value="1"/>
</dbReference>
<dbReference type="PROSITE" id="PS51740">
    <property type="entry name" value="SPOVT_ABRB"/>
    <property type="match status" value="1"/>
</dbReference>
<evidence type="ECO:0000313" key="2">
    <source>
        <dbReference type="EMBL" id="EZQ11709.1"/>
    </source>
</evidence>
<evidence type="ECO:0000259" key="1">
    <source>
        <dbReference type="PROSITE" id="PS51740"/>
    </source>
</evidence>
<keyword evidence="3" id="KW-1185">Reference proteome</keyword>
<proteinExistence type="predicted"/>
<reference evidence="2 3" key="1">
    <citation type="submission" date="2014-03" db="EMBL/GenBank/DDBJ databases">
        <title>Draft genome sequence of the novel thermoacidophilic archaea Acidianus copahuensis ALE1 strain, isolated from Copahue volcanic area in Neuquen Argentina.</title>
        <authorList>
            <person name="Urbieta M.S."/>
            <person name="Rascovan N."/>
            <person name="Castro C."/>
            <person name="Revale S."/>
            <person name="Giaveno M.A."/>
            <person name="Vazquez M.P."/>
            <person name="Donati E.R."/>
        </authorList>
    </citation>
    <scope>NUCLEOTIDE SEQUENCE [LARGE SCALE GENOMIC DNA]</scope>
    <source>
        <strain evidence="2 3">ALE1</strain>
    </source>
</reference>
<evidence type="ECO:0000313" key="3">
    <source>
        <dbReference type="Proteomes" id="UP000024332"/>
    </source>
</evidence>
<dbReference type="Gene3D" id="2.10.260.10">
    <property type="match status" value="1"/>
</dbReference>
<feature type="domain" description="SpoVT-AbrB" evidence="1">
    <location>
        <begin position="5"/>
        <end position="48"/>
    </location>
</feature>
<organism evidence="2 3">
    <name type="scientific">Candidatus Acidianus copahuensis</name>
    <dbReference type="NCBI Taxonomy" id="1160895"/>
    <lineage>
        <taxon>Archaea</taxon>
        <taxon>Thermoproteota</taxon>
        <taxon>Thermoprotei</taxon>
        <taxon>Sulfolobales</taxon>
        <taxon>Sulfolobaceae</taxon>
        <taxon>Acidianus</taxon>
    </lineage>
</organism>
<accession>A0A031LW47</accession>
<protein>
    <submittedName>
        <fullName evidence="2">AbrB family transcriptional regulator</fullName>
    </submittedName>
</protein>
<dbReference type="SMART" id="SM00966">
    <property type="entry name" value="SpoVT_AbrB"/>
    <property type="match status" value="1"/>
</dbReference>
<name>A0A031LW47_9CREN</name>